<comment type="caution">
    <text evidence="3">The sequence shown here is derived from an EMBL/GenBank/DDBJ whole genome shotgun (WGS) entry which is preliminary data.</text>
</comment>
<gene>
    <name evidence="3" type="ORF">ALP66_03923</name>
</gene>
<dbReference type="Proteomes" id="UP000270873">
    <property type="component" value="Unassembled WGS sequence"/>
</dbReference>
<name>A0A658K9W0_PSEA0</name>
<protein>
    <recommendedName>
        <fullName evidence="5">TrfB transcriptional repressor protein domain-containing protein</fullName>
    </recommendedName>
</protein>
<dbReference type="InterPro" id="IPR053721">
    <property type="entry name" value="Fimbrial_Adhesin_Reg"/>
</dbReference>
<evidence type="ECO:0000313" key="4">
    <source>
        <dbReference type="Proteomes" id="UP000270873"/>
    </source>
</evidence>
<dbReference type="AlphaFoldDB" id="A0A658K9W0"/>
<keyword evidence="1" id="KW-0805">Transcription regulation</keyword>
<dbReference type="Gene3D" id="1.10.10.2690">
    <property type="match status" value="1"/>
</dbReference>
<proteinExistence type="predicted"/>
<reference evidence="3 4" key="1">
    <citation type="submission" date="2018-08" db="EMBL/GenBank/DDBJ databases">
        <title>Recombination of ecologically and evolutionarily significant loci maintains genetic cohesion in the Pseudomonas syringae species complex.</title>
        <authorList>
            <person name="Dillon M."/>
            <person name="Thakur S."/>
            <person name="Almeida R.N.D."/>
            <person name="Weir B.S."/>
            <person name="Guttman D.S."/>
        </authorList>
    </citation>
    <scope>NUCLEOTIDE SEQUENCE [LARGE SCALE GENOMIC DNA]</scope>
    <source>
        <strain evidence="3 4">ICMP 7847</strain>
    </source>
</reference>
<keyword evidence="2" id="KW-0804">Transcription</keyword>
<organism evidence="3 4">
    <name type="scientific">Pseudomonas amygdali pv. photiniae</name>
    <dbReference type="NCBI Taxonomy" id="251724"/>
    <lineage>
        <taxon>Bacteria</taxon>
        <taxon>Pseudomonadati</taxon>
        <taxon>Pseudomonadota</taxon>
        <taxon>Gammaproteobacteria</taxon>
        <taxon>Pseudomonadales</taxon>
        <taxon>Pseudomonadaceae</taxon>
        <taxon>Pseudomonas</taxon>
        <taxon>Pseudomonas amygdali</taxon>
    </lineage>
</organism>
<accession>A0A658K9W0</accession>
<evidence type="ECO:0000256" key="1">
    <source>
        <dbReference type="ARBA" id="ARBA00023015"/>
    </source>
</evidence>
<evidence type="ECO:0000313" key="3">
    <source>
        <dbReference type="EMBL" id="RMS49043.1"/>
    </source>
</evidence>
<evidence type="ECO:0000256" key="2">
    <source>
        <dbReference type="ARBA" id="ARBA00023163"/>
    </source>
</evidence>
<sequence length="153" mass="16499">MYWNYLMSVRDDMVLATASQIQQTFTPTQIAQLIRLISPTSQCALMNPHAFERVVTFMSCSSGHRAYSAKSLHAARLVLVMGASVAEAAADAGLTRQVVHRLMARIKARLDASPDHLSDIGGSTCSAAAGATIRQVESFEPDRAMGEENALST</sequence>
<evidence type="ECO:0008006" key="5">
    <source>
        <dbReference type="Google" id="ProtNLM"/>
    </source>
</evidence>
<dbReference type="EMBL" id="RBSP01000361">
    <property type="protein sequence ID" value="RMS49043.1"/>
    <property type="molecule type" value="Genomic_DNA"/>
</dbReference>